<proteinExistence type="predicted"/>
<reference evidence="1" key="1">
    <citation type="submission" date="2019-08" db="EMBL/GenBank/DDBJ databases">
        <authorList>
            <person name="Kucharzyk K."/>
            <person name="Murdoch R.W."/>
            <person name="Higgins S."/>
            <person name="Loffler F."/>
        </authorList>
    </citation>
    <scope>NUCLEOTIDE SEQUENCE</scope>
</reference>
<protein>
    <submittedName>
        <fullName evidence="1">Uncharacterized protein</fullName>
    </submittedName>
</protein>
<gene>
    <name evidence="1" type="ORF">SDC9_63872</name>
</gene>
<accession>A0A644XNB4</accession>
<comment type="caution">
    <text evidence="1">The sequence shown here is derived from an EMBL/GenBank/DDBJ whole genome shotgun (WGS) entry which is preliminary data.</text>
</comment>
<sequence>MLCKLHGKRQPRLPAERGEQAVRLLLFDDARKRWQRQGFNIDAVRHRAVGHDRCRVGIDENDFQSFFFERAAGLRASIIEFRGLTDDDRPRADDHDAPDVWI</sequence>
<dbReference type="AlphaFoldDB" id="A0A644XNB4"/>
<name>A0A644XNB4_9ZZZZ</name>
<evidence type="ECO:0000313" key="1">
    <source>
        <dbReference type="EMBL" id="MPM17477.1"/>
    </source>
</evidence>
<organism evidence="1">
    <name type="scientific">bioreactor metagenome</name>
    <dbReference type="NCBI Taxonomy" id="1076179"/>
    <lineage>
        <taxon>unclassified sequences</taxon>
        <taxon>metagenomes</taxon>
        <taxon>ecological metagenomes</taxon>
    </lineage>
</organism>
<dbReference type="EMBL" id="VSSQ01002804">
    <property type="protein sequence ID" value="MPM17477.1"/>
    <property type="molecule type" value="Genomic_DNA"/>
</dbReference>